<organism evidence="1 2">
    <name type="scientific">Aristaeella lactis</name>
    <dbReference type="NCBI Taxonomy" id="3046383"/>
    <lineage>
        <taxon>Bacteria</taxon>
        <taxon>Bacillati</taxon>
        <taxon>Bacillota</taxon>
        <taxon>Clostridia</taxon>
        <taxon>Eubacteriales</taxon>
        <taxon>Aristaeellaceae</taxon>
        <taxon>Aristaeella</taxon>
    </lineage>
</organism>
<gene>
    <name evidence="1" type="ORF">SAMN06297397_1080</name>
</gene>
<reference evidence="1" key="1">
    <citation type="submission" date="2017-04" db="EMBL/GenBank/DDBJ databases">
        <authorList>
            <person name="Varghese N."/>
            <person name="Submissions S."/>
        </authorList>
    </citation>
    <scope>NUCLEOTIDE SEQUENCE</scope>
    <source>
        <strain evidence="1">WTE2008</strain>
    </source>
</reference>
<proteinExistence type="predicted"/>
<protein>
    <submittedName>
        <fullName evidence="1">Small conductance mechanosensitive channel</fullName>
    </submittedName>
</protein>
<dbReference type="Proteomes" id="UP000192328">
    <property type="component" value="Unassembled WGS sequence"/>
</dbReference>
<comment type="caution">
    <text evidence="1">The sequence shown here is derived from an EMBL/GenBank/DDBJ whole genome shotgun (WGS) entry which is preliminary data.</text>
</comment>
<evidence type="ECO:0000313" key="1">
    <source>
        <dbReference type="EMBL" id="SMC50108.1"/>
    </source>
</evidence>
<accession>A0AC61PJR9</accession>
<sequence length="264" mass="28657">MEKSFLDYLKEAGVNLLGGIAVLAIGFLLVHWIGNILKHNKKFHAIEPTLRGFLQNLVKIVLSVIVVMTAVSIMGIPMTSVLTLLASGGVAIGLALQGAVGNLLGGLILLILRPIRAGEYVKIGDSEGTVKTVGAYYTELITVDNKQLCLPNGSLTNTTIVNFSREGTRRLDLTFSVDYSSDMDQVYKVLNDLVAKENAILKEPAPMIALAECADSSLDFTVRVWVKTADYWPVNFRLLDQGKRALDAAGISIPFPQMDVHVKS</sequence>
<name>A0AC61PJR9_9FIRM</name>
<evidence type="ECO:0000313" key="2">
    <source>
        <dbReference type="Proteomes" id="UP000192328"/>
    </source>
</evidence>
<keyword evidence="2" id="KW-1185">Reference proteome</keyword>
<dbReference type="EMBL" id="FWXZ01000002">
    <property type="protein sequence ID" value="SMC50108.1"/>
    <property type="molecule type" value="Genomic_DNA"/>
</dbReference>